<name>A0A5J4KNH0_9CHLR</name>
<dbReference type="EMBL" id="BKZW01000001">
    <property type="protein sequence ID" value="GER86736.1"/>
    <property type="molecule type" value="Genomic_DNA"/>
</dbReference>
<dbReference type="Proteomes" id="UP000326912">
    <property type="component" value="Unassembled WGS sequence"/>
</dbReference>
<proteinExistence type="predicted"/>
<sequence>MQKSEILIEQDTLGAARPVAIALEVPVSVVLPRLVDILQLPKSDLFGNPWFIPCAMRPVVVSFPWRKLSPRPGYSQECV</sequence>
<evidence type="ECO:0000313" key="2">
    <source>
        <dbReference type="Proteomes" id="UP000326912"/>
    </source>
</evidence>
<keyword evidence="2" id="KW-1185">Reference proteome</keyword>
<protein>
    <submittedName>
        <fullName evidence="1">Uncharacterized protein</fullName>
    </submittedName>
</protein>
<reference evidence="1 2" key="1">
    <citation type="submission" date="2019-10" db="EMBL/GenBank/DDBJ databases">
        <title>Dictyobacter vulcani sp. nov., within the class Ktedonobacteria, isolated from soil of volcanic Mt. Zao.</title>
        <authorList>
            <person name="Zheng Y."/>
            <person name="Wang C.M."/>
            <person name="Sakai Y."/>
            <person name="Abe K."/>
            <person name="Yokota A."/>
            <person name="Yabe S."/>
        </authorList>
    </citation>
    <scope>NUCLEOTIDE SEQUENCE [LARGE SCALE GENOMIC DNA]</scope>
    <source>
        <strain evidence="1 2">W12</strain>
    </source>
</reference>
<evidence type="ECO:0000313" key="1">
    <source>
        <dbReference type="EMBL" id="GER86736.1"/>
    </source>
</evidence>
<organism evidence="1 2">
    <name type="scientific">Dictyobacter vulcani</name>
    <dbReference type="NCBI Taxonomy" id="2607529"/>
    <lineage>
        <taxon>Bacteria</taxon>
        <taxon>Bacillati</taxon>
        <taxon>Chloroflexota</taxon>
        <taxon>Ktedonobacteria</taxon>
        <taxon>Ktedonobacterales</taxon>
        <taxon>Dictyobacteraceae</taxon>
        <taxon>Dictyobacter</taxon>
    </lineage>
</organism>
<gene>
    <name evidence="1" type="ORF">KDW_08980</name>
</gene>
<accession>A0A5J4KNH0</accession>
<dbReference type="AlphaFoldDB" id="A0A5J4KNH0"/>
<comment type="caution">
    <text evidence="1">The sequence shown here is derived from an EMBL/GenBank/DDBJ whole genome shotgun (WGS) entry which is preliminary data.</text>
</comment>